<organism evidence="1 2">
    <name type="scientific">Spiroplasma mirum ATCC 29335</name>
    <dbReference type="NCBI Taxonomy" id="838561"/>
    <lineage>
        <taxon>Bacteria</taxon>
        <taxon>Bacillati</taxon>
        <taxon>Mycoplasmatota</taxon>
        <taxon>Mollicutes</taxon>
        <taxon>Entomoplasmatales</taxon>
        <taxon>Spiroplasmataceae</taxon>
        <taxon>Spiroplasma</taxon>
    </lineage>
</organism>
<protein>
    <submittedName>
        <fullName evidence="1">Uncharacterized protein</fullName>
    </submittedName>
</protein>
<accession>W6AMQ1</accession>
<keyword evidence="2" id="KW-1185">Reference proteome</keyword>
<dbReference type="Proteomes" id="UP000019260">
    <property type="component" value="Chromosome"/>
</dbReference>
<sequence length="51" mass="5881">MTNLVIKGPVITTHDQEIETAIFDIFNKIGHINGEIAQQGQTKNRKWNFRN</sequence>
<reference evidence="1 2" key="1">
    <citation type="submission" date="2013-09" db="EMBL/GenBank/DDBJ databases">
        <title>Complete genome sequence of Spiroplasma mirum suckling mouse cataract agent.</title>
        <authorList>
            <person name="Landry C.A."/>
            <person name="Bastian F.O."/>
            <person name="Thune R.L."/>
        </authorList>
    </citation>
    <scope>NUCLEOTIDE SEQUENCE [LARGE SCALE GENOMIC DNA]</scope>
    <source>
        <strain evidence="1 2">SMCA</strain>
    </source>
</reference>
<dbReference type="KEGG" id="smia:P344_06475"/>
<evidence type="ECO:0000313" key="2">
    <source>
        <dbReference type="Proteomes" id="UP000019260"/>
    </source>
</evidence>
<dbReference type="RefSeq" id="WP_156028590.1">
    <property type="nucleotide sequence ID" value="NZ_CP002082.1"/>
</dbReference>
<proteinExistence type="predicted"/>
<dbReference type="EMBL" id="CP006720">
    <property type="protein sequence ID" value="AHI58598.1"/>
    <property type="molecule type" value="Genomic_DNA"/>
</dbReference>
<dbReference type="AlphaFoldDB" id="W6AMQ1"/>
<name>W6AMQ1_9MOLU</name>
<gene>
    <name evidence="1" type="ORF">P344_06475</name>
</gene>
<evidence type="ECO:0000313" key="1">
    <source>
        <dbReference type="EMBL" id="AHI58598.1"/>
    </source>
</evidence>
<dbReference type="PATRIC" id="fig|838561.3.peg.1241"/>
<dbReference type="HOGENOM" id="CLU_3104000_0_0_14"/>
<dbReference type="STRING" id="838561.P344_06475"/>